<dbReference type="Gene3D" id="1.20.140.10">
    <property type="entry name" value="Butyryl-CoA Dehydrogenase, subunit A, domain 3"/>
    <property type="match status" value="1"/>
</dbReference>
<keyword evidence="4 5" id="KW-0274">FAD</keyword>
<keyword evidence="5" id="KW-0560">Oxidoreductase</keyword>
<evidence type="ECO:0000256" key="3">
    <source>
        <dbReference type="ARBA" id="ARBA00022630"/>
    </source>
</evidence>
<dbReference type="PANTHER" id="PTHR43884:SF12">
    <property type="entry name" value="ISOVALERYL-COA DEHYDROGENASE, MITOCHONDRIAL-RELATED"/>
    <property type="match status" value="1"/>
</dbReference>
<dbReference type="PANTHER" id="PTHR43884">
    <property type="entry name" value="ACYL-COA DEHYDROGENASE"/>
    <property type="match status" value="1"/>
</dbReference>
<dbReference type="InterPro" id="IPR006091">
    <property type="entry name" value="Acyl-CoA_Oxase/DH_mid-dom"/>
</dbReference>
<dbReference type="Proteomes" id="UP001057738">
    <property type="component" value="Chromosome"/>
</dbReference>
<dbReference type="EMBL" id="CP102514">
    <property type="protein sequence ID" value="UUY50632.1"/>
    <property type="molecule type" value="Genomic_DNA"/>
</dbReference>
<dbReference type="Gene3D" id="1.10.540.10">
    <property type="entry name" value="Acyl-CoA dehydrogenase/oxidase, N-terminal domain"/>
    <property type="match status" value="1"/>
</dbReference>
<sequence>MEETRSRSEWQRTFRTFAEEVMAPHVRRCDEERAFPTAIHERAAAEGILNAAFPEELGGSGLSCTEFGQVIGELSAVCPGMTWTLVFNRGALHPVVAAGTPEQKELFVTRLLKDNGYAALGLTEPENGSNLLAATTRAVRTDSGWLLNGGKCMSGNGTVADVFVVLANTVVDNRKRGLSFFAVPRDSPGVTVGEDIEKAAFRCLPTPSVTFRDVALEPISLIGRAGDGEILLNELLATIRIGGAACGTGIVAAMLKDALAWVGERRVYPDDRLDTLSHVRLTLGRLYVELCAARELLERATALADRGLPFGKESSMAKYYATELAVRASNEILQLYGWRGIAADHGVEKRWRDARALTIFEGSSEIQLLNVFREMRRAATGEGGL</sequence>
<keyword evidence="10" id="KW-1185">Reference proteome</keyword>
<accession>A0ABY5Q2H8</accession>
<dbReference type="InterPro" id="IPR036250">
    <property type="entry name" value="AcylCo_DH-like_C"/>
</dbReference>
<dbReference type="GeneID" id="95577255"/>
<dbReference type="Pfam" id="PF02771">
    <property type="entry name" value="Acyl-CoA_dh_N"/>
    <property type="match status" value="1"/>
</dbReference>
<dbReference type="Pfam" id="PF00441">
    <property type="entry name" value="Acyl-CoA_dh_1"/>
    <property type="match status" value="1"/>
</dbReference>
<protein>
    <submittedName>
        <fullName evidence="9">Acyl-CoA dehydrogenase family protein</fullName>
    </submittedName>
</protein>
<comment type="similarity">
    <text evidence="2 5">Belongs to the acyl-CoA dehydrogenase family.</text>
</comment>
<dbReference type="InterPro" id="IPR009100">
    <property type="entry name" value="AcylCoA_DH/oxidase_NM_dom_sf"/>
</dbReference>
<dbReference type="RefSeq" id="WP_257857052.1">
    <property type="nucleotide sequence ID" value="NZ_CP102514.1"/>
</dbReference>
<evidence type="ECO:0000313" key="10">
    <source>
        <dbReference type="Proteomes" id="UP001057738"/>
    </source>
</evidence>
<proteinExistence type="inferred from homology"/>
<dbReference type="SUPFAM" id="SSF56645">
    <property type="entry name" value="Acyl-CoA dehydrogenase NM domain-like"/>
    <property type="match status" value="1"/>
</dbReference>
<dbReference type="InterPro" id="IPR009075">
    <property type="entry name" value="AcylCo_DH/oxidase_C"/>
</dbReference>
<feature type="domain" description="Acyl-CoA oxidase/dehydrogenase middle" evidence="7">
    <location>
        <begin position="119"/>
        <end position="214"/>
    </location>
</feature>
<dbReference type="InterPro" id="IPR013786">
    <property type="entry name" value="AcylCoA_DH/ox_N"/>
</dbReference>
<evidence type="ECO:0000259" key="6">
    <source>
        <dbReference type="Pfam" id="PF00441"/>
    </source>
</evidence>
<evidence type="ECO:0000256" key="2">
    <source>
        <dbReference type="ARBA" id="ARBA00009347"/>
    </source>
</evidence>
<dbReference type="PIRSF" id="PIRSF016578">
    <property type="entry name" value="HsaA"/>
    <property type="match status" value="1"/>
</dbReference>
<evidence type="ECO:0000256" key="1">
    <source>
        <dbReference type="ARBA" id="ARBA00001974"/>
    </source>
</evidence>
<keyword evidence="3 5" id="KW-0285">Flavoprotein</keyword>
<feature type="domain" description="Acyl-CoA dehydrogenase/oxidase C-terminal" evidence="6">
    <location>
        <begin position="231"/>
        <end position="374"/>
    </location>
</feature>
<dbReference type="Pfam" id="PF02770">
    <property type="entry name" value="Acyl-CoA_dh_M"/>
    <property type="match status" value="1"/>
</dbReference>
<name>A0ABY5Q2H8_9ACTN</name>
<gene>
    <name evidence="9" type="ORF">NRK68_27420</name>
</gene>
<dbReference type="InterPro" id="IPR046373">
    <property type="entry name" value="Acyl-CoA_Oxase/DH_mid-dom_sf"/>
</dbReference>
<evidence type="ECO:0000313" key="9">
    <source>
        <dbReference type="EMBL" id="UUY50632.1"/>
    </source>
</evidence>
<comment type="cofactor">
    <cofactor evidence="1 5">
        <name>FAD</name>
        <dbReference type="ChEBI" id="CHEBI:57692"/>
    </cofactor>
</comment>
<dbReference type="InterPro" id="IPR037069">
    <property type="entry name" value="AcylCoA_DH/ox_N_sf"/>
</dbReference>
<evidence type="ECO:0000256" key="4">
    <source>
        <dbReference type="ARBA" id="ARBA00022827"/>
    </source>
</evidence>
<evidence type="ECO:0000256" key="5">
    <source>
        <dbReference type="RuleBase" id="RU362125"/>
    </source>
</evidence>
<organism evidence="9 10">
    <name type="scientific">Streptomyces yangpuensis</name>
    <dbReference type="NCBI Taxonomy" id="1648182"/>
    <lineage>
        <taxon>Bacteria</taxon>
        <taxon>Bacillati</taxon>
        <taxon>Actinomycetota</taxon>
        <taxon>Actinomycetes</taxon>
        <taxon>Kitasatosporales</taxon>
        <taxon>Streptomycetaceae</taxon>
        <taxon>Streptomyces</taxon>
    </lineage>
</organism>
<feature type="domain" description="Acyl-CoA dehydrogenase/oxidase N-terminal" evidence="8">
    <location>
        <begin position="8"/>
        <end position="113"/>
    </location>
</feature>
<evidence type="ECO:0000259" key="7">
    <source>
        <dbReference type="Pfam" id="PF02770"/>
    </source>
</evidence>
<evidence type="ECO:0000259" key="8">
    <source>
        <dbReference type="Pfam" id="PF02771"/>
    </source>
</evidence>
<dbReference type="SUPFAM" id="SSF47203">
    <property type="entry name" value="Acyl-CoA dehydrogenase C-terminal domain-like"/>
    <property type="match status" value="1"/>
</dbReference>
<reference evidence="9" key="1">
    <citation type="submission" date="2022-08" db="EMBL/GenBank/DDBJ databases">
        <authorList>
            <person name="Tian L."/>
        </authorList>
    </citation>
    <scope>NUCLEOTIDE SEQUENCE</scope>
    <source>
        <strain evidence="9">CM253</strain>
    </source>
</reference>
<dbReference type="Gene3D" id="2.40.110.10">
    <property type="entry name" value="Butyryl-CoA Dehydrogenase, subunit A, domain 2"/>
    <property type="match status" value="1"/>
</dbReference>